<evidence type="ECO:0000256" key="3">
    <source>
        <dbReference type="ARBA" id="ARBA00007597"/>
    </source>
</evidence>
<dbReference type="InterPro" id="IPR002110">
    <property type="entry name" value="Ankyrin_rpt"/>
</dbReference>
<dbReference type="SMART" id="SM00248">
    <property type="entry name" value="ANK"/>
    <property type="match status" value="2"/>
</dbReference>
<keyword evidence="6" id="KW-1052">Target cell membrane</keyword>
<evidence type="ECO:0000256" key="5">
    <source>
        <dbReference type="ARBA" id="ARBA00022525"/>
    </source>
</evidence>
<evidence type="ECO:0000256" key="8">
    <source>
        <dbReference type="ARBA" id="ARBA00022656"/>
    </source>
</evidence>
<comment type="subcellular location">
    <subcellularLocation>
        <location evidence="2">Secreted</location>
    </subcellularLocation>
    <subcellularLocation>
        <location evidence="1">Target cell membrane</location>
    </subcellularLocation>
</comment>
<evidence type="ECO:0000313" key="17">
    <source>
        <dbReference type="EMBL" id="GFU12404.1"/>
    </source>
</evidence>
<dbReference type="OrthoDB" id="6437494at2759"/>
<keyword evidence="8" id="KW-0800">Toxin</keyword>
<evidence type="ECO:0000259" key="15">
    <source>
        <dbReference type="Pfam" id="PF01693"/>
    </source>
</evidence>
<feature type="domain" description="ANKLE2 third alpha/beta" evidence="16">
    <location>
        <begin position="285"/>
        <end position="399"/>
    </location>
</feature>
<dbReference type="GO" id="GO:0006887">
    <property type="term" value="P:exocytosis"/>
    <property type="evidence" value="ECO:0007669"/>
    <property type="project" value="UniProtKB-KW"/>
</dbReference>
<dbReference type="Gene3D" id="1.25.40.20">
    <property type="entry name" value="Ankyrin repeat-containing domain"/>
    <property type="match status" value="1"/>
</dbReference>
<keyword evidence="4" id="KW-0268">Exocytosis</keyword>
<feature type="repeat" description="ANK" evidence="14">
    <location>
        <begin position="218"/>
        <end position="241"/>
    </location>
</feature>
<dbReference type="GO" id="GO:0044218">
    <property type="term" value="C:other organism cell membrane"/>
    <property type="evidence" value="ECO:0007669"/>
    <property type="project" value="UniProtKB-KW"/>
</dbReference>
<keyword evidence="5" id="KW-0964">Secreted</keyword>
<evidence type="ECO:0000256" key="1">
    <source>
        <dbReference type="ARBA" id="ARBA00004175"/>
    </source>
</evidence>
<proteinExistence type="inferred from homology"/>
<dbReference type="EMBL" id="BMAW01029544">
    <property type="protein sequence ID" value="GFU12404.1"/>
    <property type="molecule type" value="Genomic_DNA"/>
</dbReference>
<evidence type="ECO:0000256" key="10">
    <source>
        <dbReference type="ARBA" id="ARBA00023028"/>
    </source>
</evidence>
<dbReference type="SUPFAM" id="SSF48403">
    <property type="entry name" value="Ankyrin repeat"/>
    <property type="match status" value="1"/>
</dbReference>
<dbReference type="PROSITE" id="PS50297">
    <property type="entry name" value="ANK_REP_REGION"/>
    <property type="match status" value="1"/>
</dbReference>
<evidence type="ECO:0000259" key="16">
    <source>
        <dbReference type="Pfam" id="PF24567"/>
    </source>
</evidence>
<dbReference type="GO" id="GO:0090729">
    <property type="term" value="F:toxin activity"/>
    <property type="evidence" value="ECO:0007669"/>
    <property type="project" value="UniProtKB-KW"/>
</dbReference>
<dbReference type="PANTHER" id="PTHR12349">
    <property type="entry name" value="ANKYRIN REPEAT AND LEM DOMAIN-CONTAINING PROTEIN 2"/>
    <property type="match status" value="1"/>
</dbReference>
<dbReference type="PANTHER" id="PTHR12349:SF4">
    <property type="entry name" value="ANKYRIN REPEAT AND LEM DOMAIN-CONTAINING PROTEIN 2"/>
    <property type="match status" value="1"/>
</dbReference>
<keyword evidence="10" id="KW-0638">Presynaptic neurotoxin</keyword>
<reference evidence="17" key="1">
    <citation type="submission" date="2020-08" db="EMBL/GenBank/DDBJ databases">
        <title>Multicomponent nature underlies the extraordinary mechanical properties of spider dragline silk.</title>
        <authorList>
            <person name="Kono N."/>
            <person name="Nakamura H."/>
            <person name="Mori M."/>
            <person name="Yoshida Y."/>
            <person name="Ohtoshi R."/>
            <person name="Malay A.D."/>
            <person name="Moran D.A.P."/>
            <person name="Tomita M."/>
            <person name="Numata K."/>
            <person name="Arakawa K."/>
        </authorList>
    </citation>
    <scope>NUCLEOTIDE SEQUENCE</scope>
</reference>
<name>A0A8X6UB72_NEPPI</name>
<dbReference type="InterPro" id="IPR056237">
    <property type="entry name" value="ANKLE2_3rd"/>
</dbReference>
<comment type="caution">
    <text evidence="17">The sequence shown here is derived from an EMBL/GenBank/DDBJ whole genome shotgun (WGS) entry which is preliminary data.</text>
</comment>
<feature type="domain" description="Ribonuclease H1 N-terminal" evidence="15">
    <location>
        <begin position="35"/>
        <end position="70"/>
    </location>
</feature>
<dbReference type="GO" id="GO:0044231">
    <property type="term" value="C:host cell presynaptic membrane"/>
    <property type="evidence" value="ECO:0007669"/>
    <property type="project" value="UniProtKB-KW"/>
</dbReference>
<dbReference type="Pfam" id="PF01693">
    <property type="entry name" value="Cauli_VI"/>
    <property type="match status" value="1"/>
</dbReference>
<accession>A0A8X6UB72</accession>
<evidence type="ECO:0000256" key="9">
    <source>
        <dbReference type="ARBA" id="ARBA00022699"/>
    </source>
</evidence>
<dbReference type="Gene3D" id="3.40.970.10">
    <property type="entry name" value="Ribonuclease H1, N-terminal domain"/>
    <property type="match status" value="1"/>
</dbReference>
<keyword evidence="13" id="KW-0131">Cell cycle</keyword>
<dbReference type="PROSITE" id="PS50088">
    <property type="entry name" value="ANK_REPEAT"/>
    <property type="match status" value="1"/>
</dbReference>
<dbReference type="InterPro" id="IPR011320">
    <property type="entry name" value="RNase_H1_N"/>
</dbReference>
<comment type="similarity">
    <text evidence="3">Belongs to the ANKLE2 family.</text>
</comment>
<evidence type="ECO:0000256" key="13">
    <source>
        <dbReference type="ARBA" id="ARBA00023306"/>
    </source>
</evidence>
<evidence type="ECO:0000256" key="12">
    <source>
        <dbReference type="ARBA" id="ARBA00023298"/>
    </source>
</evidence>
<evidence type="ECO:0000313" key="18">
    <source>
        <dbReference type="Proteomes" id="UP000887013"/>
    </source>
</evidence>
<dbReference type="Pfam" id="PF00023">
    <property type="entry name" value="Ank"/>
    <property type="match status" value="1"/>
</dbReference>
<keyword evidence="7" id="KW-0132">Cell division</keyword>
<dbReference type="Proteomes" id="UP000887013">
    <property type="component" value="Unassembled WGS sequence"/>
</dbReference>
<keyword evidence="12" id="KW-1053">Target membrane</keyword>
<evidence type="ECO:0000256" key="4">
    <source>
        <dbReference type="ARBA" id="ARBA00022483"/>
    </source>
</evidence>
<evidence type="ECO:0000256" key="2">
    <source>
        <dbReference type="ARBA" id="ARBA00004613"/>
    </source>
</evidence>
<dbReference type="Pfam" id="PF24567">
    <property type="entry name" value="ANKLE2_3rd"/>
    <property type="match status" value="1"/>
</dbReference>
<keyword evidence="9" id="KW-0528">Neurotoxin</keyword>
<keyword evidence="11 14" id="KW-0040">ANK repeat</keyword>
<gene>
    <name evidence="17" type="primary">ANKLE2</name>
    <name evidence="17" type="ORF">NPIL_348231</name>
</gene>
<evidence type="ECO:0000256" key="14">
    <source>
        <dbReference type="PROSITE-ProRule" id="PRU00023"/>
    </source>
</evidence>
<dbReference type="GO" id="GO:0005576">
    <property type="term" value="C:extracellular region"/>
    <property type="evidence" value="ECO:0007669"/>
    <property type="project" value="UniProtKB-SubCell"/>
</dbReference>
<evidence type="ECO:0000256" key="6">
    <source>
        <dbReference type="ARBA" id="ARBA00022537"/>
    </source>
</evidence>
<keyword evidence="12" id="KW-0472">Membrane</keyword>
<protein>
    <submittedName>
        <fullName evidence="17">Ankyrin repeat and LEM domain-containing protein 2</fullName>
    </submittedName>
</protein>
<dbReference type="AlphaFoldDB" id="A0A8X6UB72"/>
<sequence>MANIKPEHSETNQKKPSKKLFYGVSLLQPYEPSSNDPLVFTEFSEVRKYVRAFKGARFCSFENLDEAIQYASPYVPLYKSTRKPKTVVKPPRSSFQLIKKYLPTIHEDGDSHLLGDLHALHNIIRSGNEVTFNEFVWKHPNTLFDLRGIPHIVVDNNHFNALQAAARFNYPLICQLILDILEQPKFAGLLFPVTSFDFYSQTMRDITEMYLNSGSRNTGDTPLHYATKYGFIDCCKVLLSHPLCEASIKNHGGFTPEDIICTCENQHANILKEDLHSLFTEDRLYVPVFRSDRGFPPVIGKPFKFKDLSTSKFFVGNDSLYKLENIENYSLKAFAGPMSAPMAQLFYKGLKNPSSPDHSLFTPHEKSIISKIKFSDPEKGLERIGRSLAKVLNIEWKEYFSVFNSFTNLTDQVGLKILEDYLKKRQDCYLFCGPLPSYNSKPLKKCLALVQHYPPHVNPLCHKVNKLLIQYKEFITVTININEDENEGEEEFMTPPLSPYPEFSTPPKYFLSSPVLSSSTVFLKGSSLSDSDKEVFIALKELEINRTMYPKIYVWVSSMKTYFQMDSFYGKEFLKSYELNPLKPLPVPKPYAFDQDSSPRKRLLF</sequence>
<evidence type="ECO:0000256" key="7">
    <source>
        <dbReference type="ARBA" id="ARBA00022618"/>
    </source>
</evidence>
<evidence type="ECO:0000256" key="11">
    <source>
        <dbReference type="ARBA" id="ARBA00023043"/>
    </source>
</evidence>
<dbReference type="InterPro" id="IPR037056">
    <property type="entry name" value="RNase_H1_N_sf"/>
</dbReference>
<organism evidence="17 18">
    <name type="scientific">Nephila pilipes</name>
    <name type="common">Giant wood spider</name>
    <name type="synonym">Nephila maculata</name>
    <dbReference type="NCBI Taxonomy" id="299642"/>
    <lineage>
        <taxon>Eukaryota</taxon>
        <taxon>Metazoa</taxon>
        <taxon>Ecdysozoa</taxon>
        <taxon>Arthropoda</taxon>
        <taxon>Chelicerata</taxon>
        <taxon>Arachnida</taxon>
        <taxon>Araneae</taxon>
        <taxon>Araneomorphae</taxon>
        <taxon>Entelegynae</taxon>
        <taxon>Araneoidea</taxon>
        <taxon>Nephilidae</taxon>
        <taxon>Nephila</taxon>
    </lineage>
</organism>
<dbReference type="GO" id="GO:0051301">
    <property type="term" value="P:cell division"/>
    <property type="evidence" value="ECO:0007669"/>
    <property type="project" value="UniProtKB-KW"/>
</dbReference>
<keyword evidence="18" id="KW-1185">Reference proteome</keyword>
<dbReference type="InterPro" id="IPR036770">
    <property type="entry name" value="Ankyrin_rpt-contain_sf"/>
</dbReference>